<organism evidence="1 2">
    <name type="scientific">Allacma fusca</name>
    <dbReference type="NCBI Taxonomy" id="39272"/>
    <lineage>
        <taxon>Eukaryota</taxon>
        <taxon>Metazoa</taxon>
        <taxon>Ecdysozoa</taxon>
        <taxon>Arthropoda</taxon>
        <taxon>Hexapoda</taxon>
        <taxon>Collembola</taxon>
        <taxon>Symphypleona</taxon>
        <taxon>Sminthuridae</taxon>
        <taxon>Allacma</taxon>
    </lineage>
</organism>
<evidence type="ECO:0000313" key="2">
    <source>
        <dbReference type="Proteomes" id="UP000708208"/>
    </source>
</evidence>
<dbReference type="Proteomes" id="UP000708208">
    <property type="component" value="Unassembled WGS sequence"/>
</dbReference>
<dbReference type="EMBL" id="CAJVCH010553321">
    <property type="protein sequence ID" value="CAG7829880.1"/>
    <property type="molecule type" value="Genomic_DNA"/>
</dbReference>
<sequence>MYKTGISILTAGTNNKQ</sequence>
<comment type="caution">
    <text evidence="1">The sequence shown here is derived from an EMBL/GenBank/DDBJ whole genome shotgun (WGS) entry which is preliminary data.</text>
</comment>
<proteinExistence type="predicted"/>
<evidence type="ECO:0000313" key="1">
    <source>
        <dbReference type="EMBL" id="CAG7829880.1"/>
    </source>
</evidence>
<feature type="non-terminal residue" evidence="1">
    <location>
        <position position="1"/>
    </location>
</feature>
<dbReference type="AlphaFoldDB" id="A0A8J2LWC9"/>
<name>A0A8J2LWC9_9HEXA</name>
<accession>A0A8J2LWC9</accession>
<keyword evidence="2" id="KW-1185">Reference proteome</keyword>
<gene>
    <name evidence="1" type="ORF">AFUS01_LOCUS39721</name>
</gene>
<protein>
    <submittedName>
        <fullName evidence="1">Uncharacterized protein</fullName>
    </submittedName>
</protein>
<reference evidence="1" key="1">
    <citation type="submission" date="2021-06" db="EMBL/GenBank/DDBJ databases">
        <authorList>
            <person name="Hodson N. C."/>
            <person name="Mongue J. A."/>
            <person name="Jaron S. K."/>
        </authorList>
    </citation>
    <scope>NUCLEOTIDE SEQUENCE</scope>
</reference>